<comment type="caution">
    <text evidence="1">The sequence shown here is derived from an EMBL/GenBank/DDBJ whole genome shotgun (WGS) entry which is preliminary data.</text>
</comment>
<name>A0ABQ1X948_9MICC</name>
<accession>A0ABQ1X948</accession>
<sequence>MRNTGGLGTQINGVGDALVRVNEFNWYDNLNNWAGDMVGGTSRTQQFRDSVKGLDNTLVSLVQNGGAQKAGESFKILTDEANKSAEAQGKTGLSTEQMLKLMPQYTEELKRQGTALGLKLTSEELHQLALGKIPPRMQEIQSTTEGAAAAEAYQAQVSEEAAKKLEDMGLAADGTVVSLSKLLDIMFQTGLATLSARDAESAYQEALDGLKVKIDEVNASQSAGNAVLDAATGSFDLTSAAGRGASAVFGDVAQKAIATTQAMANNGATQDELGVKLGNTYKSLYDTARAFGASEEKADDLARSALSIPKNVPIETAIQNYADTMAKAQNVKGAVEGIPSRKDVLIAIREETHRINYEQRVRLADGGEPEGGGLYGSDRYMGGLVGFAGGGKVPGVPPRNPYVDNIRAVTQNGSPYNIRSGEWIINEPQSKRNDHWLRAVNDGLNLDDVFAGQYSAPSKSMAGGYGQVQSFSGYSQTAVSAGGGQGGPLELVGRLELNADATWATFRGVARQEAAGAIATADGQSRFIRKG</sequence>
<organism evidence="1 2">
    <name type="scientific">Pseudarthrobacter polychromogenes</name>
    <dbReference type="NCBI Taxonomy" id="1676"/>
    <lineage>
        <taxon>Bacteria</taxon>
        <taxon>Bacillati</taxon>
        <taxon>Actinomycetota</taxon>
        <taxon>Actinomycetes</taxon>
        <taxon>Micrococcales</taxon>
        <taxon>Micrococcaceae</taxon>
        <taxon>Pseudarthrobacter</taxon>
    </lineage>
</organism>
<gene>
    <name evidence="1" type="ORF">GCM10011577_01260</name>
</gene>
<evidence type="ECO:0000313" key="2">
    <source>
        <dbReference type="Proteomes" id="UP000596938"/>
    </source>
</evidence>
<proteinExistence type="predicted"/>
<dbReference type="Proteomes" id="UP000596938">
    <property type="component" value="Unassembled WGS sequence"/>
</dbReference>
<protein>
    <submittedName>
        <fullName evidence="1">Uncharacterized protein</fullName>
    </submittedName>
</protein>
<reference evidence="2" key="1">
    <citation type="journal article" date="2019" name="Int. J. Syst. Evol. Microbiol.">
        <title>The Global Catalogue of Microorganisms (GCM) 10K type strain sequencing project: providing services to taxonomists for standard genome sequencing and annotation.</title>
        <authorList>
            <consortium name="The Broad Institute Genomics Platform"/>
            <consortium name="The Broad Institute Genome Sequencing Center for Infectious Disease"/>
            <person name="Wu L."/>
            <person name="Ma J."/>
        </authorList>
    </citation>
    <scope>NUCLEOTIDE SEQUENCE [LARGE SCALE GENOMIC DNA]</scope>
    <source>
        <strain evidence="2">CGMCC 1.1927</strain>
    </source>
</reference>
<evidence type="ECO:0000313" key="1">
    <source>
        <dbReference type="EMBL" id="GGG83564.1"/>
    </source>
</evidence>
<dbReference type="EMBL" id="BMKU01000001">
    <property type="protein sequence ID" value="GGG83564.1"/>
    <property type="molecule type" value="Genomic_DNA"/>
</dbReference>
<keyword evidence="2" id="KW-1185">Reference proteome</keyword>